<dbReference type="InterPro" id="IPR043502">
    <property type="entry name" value="DNA/RNA_pol_sf"/>
</dbReference>
<name>A0A3S0Z1I7_ELYCH</name>
<organism evidence="3 4">
    <name type="scientific">Elysia chlorotica</name>
    <name type="common">Eastern emerald elysia</name>
    <name type="synonym">Sea slug</name>
    <dbReference type="NCBI Taxonomy" id="188477"/>
    <lineage>
        <taxon>Eukaryota</taxon>
        <taxon>Metazoa</taxon>
        <taxon>Spiralia</taxon>
        <taxon>Lophotrochozoa</taxon>
        <taxon>Mollusca</taxon>
        <taxon>Gastropoda</taxon>
        <taxon>Heterobranchia</taxon>
        <taxon>Euthyneura</taxon>
        <taxon>Panpulmonata</taxon>
        <taxon>Sacoglossa</taxon>
        <taxon>Placobranchoidea</taxon>
        <taxon>Plakobranchidae</taxon>
        <taxon>Elysia</taxon>
    </lineage>
</organism>
<keyword evidence="4" id="KW-1185">Reference proteome</keyword>
<dbReference type="InterPro" id="IPR001995">
    <property type="entry name" value="Peptidase_A2_cat"/>
</dbReference>
<dbReference type="FunFam" id="3.30.70.270:FF:000020">
    <property type="entry name" value="Transposon Tf2-6 polyprotein-like Protein"/>
    <property type="match status" value="1"/>
</dbReference>
<dbReference type="Proteomes" id="UP000271974">
    <property type="component" value="Unassembled WGS sequence"/>
</dbReference>
<evidence type="ECO:0000256" key="1">
    <source>
        <dbReference type="ARBA" id="ARBA00022801"/>
    </source>
</evidence>
<dbReference type="AlphaFoldDB" id="A0A3S0Z1I7"/>
<dbReference type="PANTHER" id="PTHR37984">
    <property type="entry name" value="PROTEIN CBG26694"/>
    <property type="match status" value="1"/>
</dbReference>
<sequence length="501" mass="55220">MALYGQINEFNSNEETIKDYLDRLSFYLEANEVTTEAKKRAVLLTVIGPQQFRLLKDLCAPASPATKSFNELCKLLTDHHAPAPPKFLCRAKFDSRTRQQNESISEYVAALRHLSEFCEFGDTLSDRLCEKFVTGVNSPEVQRKLLLESNLTLEKAIQLATSFQQSSDAARSLAPSGIHAVDSSENAQADPQPEFNLFSVKSSSHAPINVPVCINGKSIIFQLDTGASLTVITKKDFEAVTGGSVPLQPCHKCLTTYTGDNVPVIGECVVHIGYNDQSVKLPLIVVEGNGPPLLDISFLGYRLSKQGLRPQPEKTKAIKEAPKPENTQQLRAFLGLINYYAKFIGNLSDKLSPLYKLLQKNATWHWGKQQDAAFNAAKEALSSDTLLTHYDPGKRLILTCDASPDGVGAVLSHVDENGDRPIAFASRSLNQAEKNYSQLDREGLVAALTLLGQVRIDEALNEGVKVARQRYNIDVGKKRDMLKHHTRAVLLLATQGLTFRG</sequence>
<dbReference type="InterPro" id="IPR041577">
    <property type="entry name" value="RT_RNaseH_2"/>
</dbReference>
<dbReference type="Pfam" id="PF17919">
    <property type="entry name" value="RT_RNaseH_2"/>
    <property type="match status" value="1"/>
</dbReference>
<gene>
    <name evidence="3" type="ORF">EGW08_023545</name>
</gene>
<evidence type="ECO:0000313" key="3">
    <source>
        <dbReference type="EMBL" id="RUS68694.1"/>
    </source>
</evidence>
<dbReference type="PROSITE" id="PS50175">
    <property type="entry name" value="ASP_PROT_RETROV"/>
    <property type="match status" value="1"/>
</dbReference>
<dbReference type="InterPro" id="IPR043128">
    <property type="entry name" value="Rev_trsase/Diguanyl_cyclase"/>
</dbReference>
<dbReference type="OrthoDB" id="10064127at2759"/>
<dbReference type="InterPro" id="IPR050951">
    <property type="entry name" value="Retrovirus_Pol_polyprotein"/>
</dbReference>
<dbReference type="Gene3D" id="2.40.70.10">
    <property type="entry name" value="Acid Proteases"/>
    <property type="match status" value="1"/>
</dbReference>
<dbReference type="EMBL" id="RQTK01002096">
    <property type="protein sequence ID" value="RUS68694.1"/>
    <property type="molecule type" value="Genomic_DNA"/>
</dbReference>
<dbReference type="SUPFAM" id="SSF50630">
    <property type="entry name" value="Acid proteases"/>
    <property type="match status" value="1"/>
</dbReference>
<protein>
    <recommendedName>
        <fullName evidence="2">Peptidase A2 domain-containing protein</fullName>
    </recommendedName>
</protein>
<feature type="domain" description="Peptidase A2" evidence="2">
    <location>
        <begin position="219"/>
        <end position="303"/>
    </location>
</feature>
<evidence type="ECO:0000313" key="4">
    <source>
        <dbReference type="Proteomes" id="UP000271974"/>
    </source>
</evidence>
<dbReference type="SUPFAM" id="SSF56672">
    <property type="entry name" value="DNA/RNA polymerases"/>
    <property type="match status" value="1"/>
</dbReference>
<evidence type="ECO:0000259" key="2">
    <source>
        <dbReference type="PROSITE" id="PS50175"/>
    </source>
</evidence>
<dbReference type="GO" id="GO:0004190">
    <property type="term" value="F:aspartic-type endopeptidase activity"/>
    <property type="evidence" value="ECO:0007669"/>
    <property type="project" value="InterPro"/>
</dbReference>
<keyword evidence="1" id="KW-0378">Hydrolase</keyword>
<dbReference type="PANTHER" id="PTHR37984:SF13">
    <property type="entry name" value="RIBONUCLEASE H"/>
    <property type="match status" value="1"/>
</dbReference>
<dbReference type="Gene3D" id="3.30.70.270">
    <property type="match status" value="1"/>
</dbReference>
<accession>A0A3S0Z1I7</accession>
<reference evidence="3 4" key="1">
    <citation type="submission" date="2019-01" db="EMBL/GenBank/DDBJ databases">
        <title>A draft genome assembly of the solar-powered sea slug Elysia chlorotica.</title>
        <authorList>
            <person name="Cai H."/>
            <person name="Li Q."/>
            <person name="Fang X."/>
            <person name="Li J."/>
            <person name="Curtis N.E."/>
            <person name="Altenburger A."/>
            <person name="Shibata T."/>
            <person name="Feng M."/>
            <person name="Maeda T."/>
            <person name="Schwartz J.A."/>
            <person name="Shigenobu S."/>
            <person name="Lundholm N."/>
            <person name="Nishiyama T."/>
            <person name="Yang H."/>
            <person name="Hasebe M."/>
            <person name="Li S."/>
            <person name="Pierce S.K."/>
            <person name="Wang J."/>
        </authorList>
    </citation>
    <scope>NUCLEOTIDE SEQUENCE [LARGE SCALE GENOMIC DNA]</scope>
    <source>
        <strain evidence="3">EC2010</strain>
        <tissue evidence="3">Whole organism of an adult</tissue>
    </source>
</reference>
<comment type="caution">
    <text evidence="3">The sequence shown here is derived from an EMBL/GenBank/DDBJ whole genome shotgun (WGS) entry which is preliminary data.</text>
</comment>
<dbReference type="STRING" id="188477.A0A3S0Z1I7"/>
<dbReference type="GO" id="GO:0006508">
    <property type="term" value="P:proteolysis"/>
    <property type="evidence" value="ECO:0007669"/>
    <property type="project" value="InterPro"/>
</dbReference>
<dbReference type="InterPro" id="IPR021109">
    <property type="entry name" value="Peptidase_aspartic_dom_sf"/>
</dbReference>
<proteinExistence type="predicted"/>